<feature type="non-terminal residue" evidence="1">
    <location>
        <position position="1"/>
    </location>
</feature>
<dbReference type="Proteomes" id="UP000265520">
    <property type="component" value="Unassembled WGS sequence"/>
</dbReference>
<protein>
    <submittedName>
        <fullName evidence="1">Uncharacterized protein</fullName>
    </submittedName>
</protein>
<accession>A0A392TFH1</accession>
<keyword evidence="2" id="KW-1185">Reference proteome</keyword>
<organism evidence="1 2">
    <name type="scientific">Trifolium medium</name>
    <dbReference type="NCBI Taxonomy" id="97028"/>
    <lineage>
        <taxon>Eukaryota</taxon>
        <taxon>Viridiplantae</taxon>
        <taxon>Streptophyta</taxon>
        <taxon>Embryophyta</taxon>
        <taxon>Tracheophyta</taxon>
        <taxon>Spermatophyta</taxon>
        <taxon>Magnoliopsida</taxon>
        <taxon>eudicotyledons</taxon>
        <taxon>Gunneridae</taxon>
        <taxon>Pentapetalae</taxon>
        <taxon>rosids</taxon>
        <taxon>fabids</taxon>
        <taxon>Fabales</taxon>
        <taxon>Fabaceae</taxon>
        <taxon>Papilionoideae</taxon>
        <taxon>50 kb inversion clade</taxon>
        <taxon>NPAAA clade</taxon>
        <taxon>Hologalegina</taxon>
        <taxon>IRL clade</taxon>
        <taxon>Trifolieae</taxon>
        <taxon>Trifolium</taxon>
    </lineage>
</organism>
<dbReference type="AlphaFoldDB" id="A0A392TFH1"/>
<evidence type="ECO:0000313" key="1">
    <source>
        <dbReference type="EMBL" id="MCI59672.1"/>
    </source>
</evidence>
<sequence>YQAVDKFDDIPFAWDVVDFLHESCCAISLSHAFISRRRAFISPDLDTPFTSRDRDTASRTNSINYLITDLDNAVIGRQTNHYLFVVR</sequence>
<evidence type="ECO:0000313" key="2">
    <source>
        <dbReference type="Proteomes" id="UP000265520"/>
    </source>
</evidence>
<dbReference type="EMBL" id="LXQA010568025">
    <property type="protein sequence ID" value="MCI59672.1"/>
    <property type="molecule type" value="Genomic_DNA"/>
</dbReference>
<comment type="caution">
    <text evidence="1">The sequence shown here is derived from an EMBL/GenBank/DDBJ whole genome shotgun (WGS) entry which is preliminary data.</text>
</comment>
<proteinExistence type="predicted"/>
<name>A0A392TFH1_9FABA</name>
<reference evidence="1 2" key="1">
    <citation type="journal article" date="2018" name="Front. Plant Sci.">
        <title>Red Clover (Trifolium pratense) and Zigzag Clover (T. medium) - A Picture of Genomic Similarities and Differences.</title>
        <authorList>
            <person name="Dluhosova J."/>
            <person name="Istvanek J."/>
            <person name="Nedelnik J."/>
            <person name="Repkova J."/>
        </authorList>
    </citation>
    <scope>NUCLEOTIDE SEQUENCE [LARGE SCALE GENOMIC DNA]</scope>
    <source>
        <strain evidence="2">cv. 10/8</strain>
        <tissue evidence="1">Leaf</tissue>
    </source>
</reference>